<feature type="domain" description="DUF1214" evidence="1">
    <location>
        <begin position="396"/>
        <end position="506"/>
    </location>
</feature>
<feature type="domain" description="DUF1254" evidence="2">
    <location>
        <begin position="129"/>
        <end position="261"/>
    </location>
</feature>
<reference evidence="3" key="1">
    <citation type="submission" date="2022-09" db="EMBL/GenBank/DDBJ databases">
        <title>Intensive care unit water sources are persistently colonized with multi-drug resistant bacteria and are the site of extensive horizontal gene transfer of antibiotic resistance genes.</title>
        <authorList>
            <person name="Diorio-Toth L."/>
        </authorList>
    </citation>
    <scope>NUCLEOTIDE SEQUENCE</scope>
    <source>
        <strain evidence="3">GD03843</strain>
    </source>
</reference>
<proteinExistence type="predicted"/>
<protein>
    <submittedName>
        <fullName evidence="3">DUF1254 domain-containing protein</fullName>
    </submittedName>
</protein>
<evidence type="ECO:0000313" key="4">
    <source>
        <dbReference type="Proteomes" id="UP001161094"/>
    </source>
</evidence>
<organism evidence="3 4">
    <name type="scientific">Achromobacter spanius</name>
    <dbReference type="NCBI Taxonomy" id="217203"/>
    <lineage>
        <taxon>Bacteria</taxon>
        <taxon>Pseudomonadati</taxon>
        <taxon>Pseudomonadota</taxon>
        <taxon>Betaproteobacteria</taxon>
        <taxon>Burkholderiales</taxon>
        <taxon>Alcaligenaceae</taxon>
        <taxon>Achromobacter</taxon>
    </lineage>
</organism>
<dbReference type="AlphaFoldDB" id="A0AA42LNY2"/>
<gene>
    <name evidence="3" type="ORF">N5D93_13580</name>
</gene>
<dbReference type="PANTHER" id="PTHR36509">
    <property type="entry name" value="BLL3101 PROTEIN"/>
    <property type="match status" value="1"/>
</dbReference>
<dbReference type="InterPro" id="IPR010621">
    <property type="entry name" value="DUF1214"/>
</dbReference>
<dbReference type="RefSeq" id="WP_279995464.1">
    <property type="nucleotide sequence ID" value="NZ_JAOCDZ010000008.1"/>
</dbReference>
<dbReference type="Pfam" id="PF06863">
    <property type="entry name" value="DUF1254"/>
    <property type="match status" value="1"/>
</dbReference>
<evidence type="ECO:0000259" key="2">
    <source>
        <dbReference type="Pfam" id="PF06863"/>
    </source>
</evidence>
<evidence type="ECO:0000313" key="3">
    <source>
        <dbReference type="EMBL" id="MDH0736845.1"/>
    </source>
</evidence>
<evidence type="ECO:0000259" key="1">
    <source>
        <dbReference type="Pfam" id="PF06742"/>
    </source>
</evidence>
<dbReference type="Pfam" id="PF06742">
    <property type="entry name" value="DUF1214"/>
    <property type="match status" value="1"/>
</dbReference>
<sequence>MPESSPEILPCPRRCRHLGVANIVTVLEQTMRDCQSITGFSCLARRRPARWLTATVVAAGLMASLAGCSFTSSDEATGSQSVGIHGVTAQQARSIASEAYLYGTPMVASYQTMYAFNLDKNNPQYKGPPNTFNNIARVFTPDDTAFVTPNADTPYSFAMLDLRAEPVVISVPPIEKRRYFVLQLMDLYTYNFAYIGSRETGNGGGNFLVAGPRWDGKVPRGITKVIKSETELVNVVGRTQLFNAADLNNVKRIQARYKIQPLSSFAKRPAPPAPAAVEWIPPVPPGEMRTSLEFYNQLAFLLQFAPTHPTEKWLRERLGSIGIKPGQAYPVDQLDPRLRRALQEGMHTAQNDIDKNRTALAGKTDGLFGSRAKLKNDYLARATGTQIGIGANSREEALYPVLEKDSRGQELDGRYAYTLRFAPRSLPPVNAFWSMTMYRLPEQLLASNPIDRYLINSPMLPSLKKDRDGGLTIYIQSQSPGKGKESNWLPAPPGPFMVTLRYYWPKPALLDGKWITPEIQRVAQ</sequence>
<dbReference type="InterPro" id="IPR037049">
    <property type="entry name" value="DUF1214_C_sf"/>
</dbReference>
<comment type="caution">
    <text evidence="3">The sequence shown here is derived from an EMBL/GenBank/DDBJ whole genome shotgun (WGS) entry which is preliminary data.</text>
</comment>
<dbReference type="Proteomes" id="UP001161094">
    <property type="component" value="Unassembled WGS sequence"/>
</dbReference>
<dbReference type="InterPro" id="IPR037050">
    <property type="entry name" value="DUF1254_sf"/>
</dbReference>
<dbReference type="EMBL" id="JAOCDZ010000008">
    <property type="protein sequence ID" value="MDH0736845.1"/>
    <property type="molecule type" value="Genomic_DNA"/>
</dbReference>
<name>A0AA42LNY2_9BURK</name>
<dbReference type="InterPro" id="IPR010679">
    <property type="entry name" value="DUF1254"/>
</dbReference>
<dbReference type="Gene3D" id="2.60.40.1610">
    <property type="entry name" value="Domain of unknown function DUF1254"/>
    <property type="match status" value="1"/>
</dbReference>
<dbReference type="Gene3D" id="2.60.120.600">
    <property type="entry name" value="Domain of unknown function DUF1214, C-terminal domain"/>
    <property type="match status" value="1"/>
</dbReference>
<dbReference type="PANTHER" id="PTHR36509:SF2">
    <property type="entry name" value="BLL3101 PROTEIN"/>
    <property type="match status" value="1"/>
</dbReference>
<dbReference type="SUPFAM" id="SSF160935">
    <property type="entry name" value="VPA0735-like"/>
    <property type="match status" value="1"/>
</dbReference>
<accession>A0AA42LNY2</accession>